<dbReference type="Pfam" id="PF08352">
    <property type="entry name" value="oligo_HPY"/>
    <property type="match status" value="2"/>
</dbReference>
<dbReference type="InterPro" id="IPR017871">
    <property type="entry name" value="ABC_transporter-like_CS"/>
</dbReference>
<keyword evidence="5" id="KW-0547">Nucleotide-binding</keyword>
<dbReference type="RefSeq" id="WP_098468399.1">
    <property type="nucleotide sequence ID" value="NZ_PDJD01000001.1"/>
</dbReference>
<comment type="caution">
    <text evidence="10">The sequence shown here is derived from an EMBL/GenBank/DDBJ whole genome shotgun (WGS) entry which is preliminary data.</text>
</comment>
<dbReference type="GO" id="GO:0015833">
    <property type="term" value="P:peptide transport"/>
    <property type="evidence" value="ECO:0007669"/>
    <property type="project" value="InterPro"/>
</dbReference>
<dbReference type="Proteomes" id="UP000224915">
    <property type="component" value="Unassembled WGS sequence"/>
</dbReference>
<proteinExistence type="inferred from homology"/>
<feature type="compositionally biased region" description="Basic and acidic residues" evidence="8">
    <location>
        <begin position="272"/>
        <end position="282"/>
    </location>
</feature>
<dbReference type="FunFam" id="3.40.50.300:FF:000016">
    <property type="entry name" value="Oligopeptide ABC transporter ATP-binding component"/>
    <property type="match status" value="1"/>
</dbReference>
<keyword evidence="3" id="KW-0813">Transport</keyword>
<evidence type="ECO:0000256" key="2">
    <source>
        <dbReference type="ARBA" id="ARBA00005417"/>
    </source>
</evidence>
<keyword evidence="11" id="KW-1185">Reference proteome</keyword>
<dbReference type="OrthoDB" id="4008250at2"/>
<evidence type="ECO:0000313" key="11">
    <source>
        <dbReference type="Proteomes" id="UP000224915"/>
    </source>
</evidence>
<accession>A0A2A9CZY0</accession>
<dbReference type="NCBIfam" id="NF007739">
    <property type="entry name" value="PRK10419.1"/>
    <property type="match status" value="2"/>
</dbReference>
<dbReference type="NCBIfam" id="NF008453">
    <property type="entry name" value="PRK11308.1"/>
    <property type="match status" value="2"/>
</dbReference>
<reference evidence="10 11" key="1">
    <citation type="submission" date="2017-10" db="EMBL/GenBank/DDBJ databases">
        <title>Sequencing the genomes of 1000 actinobacteria strains.</title>
        <authorList>
            <person name="Klenk H.-P."/>
        </authorList>
    </citation>
    <scope>NUCLEOTIDE SEQUENCE [LARGE SCALE GENOMIC DNA]</scope>
    <source>
        <strain evidence="10 11">DSM 21801</strain>
    </source>
</reference>
<evidence type="ECO:0000259" key="9">
    <source>
        <dbReference type="PROSITE" id="PS50893"/>
    </source>
</evidence>
<dbReference type="InterPro" id="IPR003439">
    <property type="entry name" value="ABC_transporter-like_ATP-bd"/>
</dbReference>
<dbReference type="InterPro" id="IPR003593">
    <property type="entry name" value="AAA+_ATPase"/>
</dbReference>
<dbReference type="GO" id="GO:0005524">
    <property type="term" value="F:ATP binding"/>
    <property type="evidence" value="ECO:0007669"/>
    <property type="project" value="UniProtKB-KW"/>
</dbReference>
<dbReference type="Gene3D" id="3.40.50.300">
    <property type="entry name" value="P-loop containing nucleotide triphosphate hydrolases"/>
    <property type="match status" value="2"/>
</dbReference>
<dbReference type="InterPro" id="IPR050388">
    <property type="entry name" value="ABC_Ni/Peptide_Import"/>
</dbReference>
<comment type="similarity">
    <text evidence="2">Belongs to the ABC transporter superfamily.</text>
</comment>
<evidence type="ECO:0000256" key="5">
    <source>
        <dbReference type="ARBA" id="ARBA00022741"/>
    </source>
</evidence>
<dbReference type="GO" id="GO:0005886">
    <property type="term" value="C:plasma membrane"/>
    <property type="evidence" value="ECO:0007669"/>
    <property type="project" value="UniProtKB-SubCell"/>
</dbReference>
<dbReference type="SUPFAM" id="SSF52540">
    <property type="entry name" value="P-loop containing nucleoside triphosphate hydrolases"/>
    <property type="match status" value="2"/>
</dbReference>
<feature type="domain" description="ABC transporter" evidence="9">
    <location>
        <begin position="291"/>
        <end position="538"/>
    </location>
</feature>
<dbReference type="SMART" id="SM00382">
    <property type="entry name" value="AAA"/>
    <property type="match status" value="2"/>
</dbReference>
<evidence type="ECO:0000256" key="3">
    <source>
        <dbReference type="ARBA" id="ARBA00022448"/>
    </source>
</evidence>
<comment type="subcellular location">
    <subcellularLocation>
        <location evidence="1">Cell membrane</location>
        <topology evidence="1">Peripheral membrane protein</topology>
    </subcellularLocation>
</comment>
<sequence length="550" mass="58689">MSSPQSVLSVQDLRVTIGRREIVSGLTFDLAQGGTLGLVGESGSGKSMTVLAATGLLDAPASHVSGSSVLRRGEAETQLVGARERTLRRVHGDAVGFVFQDPSTSLNPLLTVGRQITEPLEVHRGMTRRGARARALELLEAVGIPHPEARIDSYPHQMSGGQRQRVMIAVALACDPALLVADEPTTALDVTTQAQILQLVRDLQERTGTAVIWISHDLGVIGQVADDVVVLRHGSAVEEAPVLDVFDRPQHPYTRELLAARPVLGHAGPARPADDESRDRGAGPDGPGPLLEVNDLHVTFPVSTPTGKQRIHAVQGVSFQLPRGRTLGIVGESGSGKSTIANVLTGLVDADSGAATLAGRDVLGARGAGRRALRRSLAMVFQDPFASLDPRRSVGAAVAEPLRVHRIATGPARRARIAELFDLVGLPEEFIDRYPHELSGGQRQRVSIARALALEPEVVILDESTASLDVSIQAKVLDLLRDLQERLALTYLFIAHDLAIVQQMSHEVLVMQSGKAVEQGEAAAIFAEPQQEYTRTLLAAIPPERPRAAA</sequence>
<feature type="region of interest" description="Disordered" evidence="8">
    <location>
        <begin position="259"/>
        <end position="291"/>
    </location>
</feature>
<organism evidence="10 11">
    <name type="scientific">Serinibacter salmoneus</name>
    <dbReference type="NCBI Taxonomy" id="556530"/>
    <lineage>
        <taxon>Bacteria</taxon>
        <taxon>Bacillati</taxon>
        <taxon>Actinomycetota</taxon>
        <taxon>Actinomycetes</taxon>
        <taxon>Micrococcales</taxon>
        <taxon>Beutenbergiaceae</taxon>
        <taxon>Serinibacter</taxon>
    </lineage>
</organism>
<evidence type="ECO:0000256" key="7">
    <source>
        <dbReference type="ARBA" id="ARBA00023136"/>
    </source>
</evidence>
<keyword evidence="6 10" id="KW-0067">ATP-binding</keyword>
<evidence type="ECO:0000256" key="8">
    <source>
        <dbReference type="SAM" id="MobiDB-lite"/>
    </source>
</evidence>
<dbReference type="GO" id="GO:0016887">
    <property type="term" value="F:ATP hydrolysis activity"/>
    <property type="evidence" value="ECO:0007669"/>
    <property type="project" value="InterPro"/>
</dbReference>
<dbReference type="InterPro" id="IPR013563">
    <property type="entry name" value="Oligopep_ABC_C"/>
</dbReference>
<dbReference type="CDD" id="cd03257">
    <property type="entry name" value="ABC_NikE_OppD_transporters"/>
    <property type="match status" value="2"/>
</dbReference>
<dbReference type="PROSITE" id="PS50893">
    <property type="entry name" value="ABC_TRANSPORTER_2"/>
    <property type="match status" value="2"/>
</dbReference>
<dbReference type="EMBL" id="PDJD01000001">
    <property type="protein sequence ID" value="PFG19252.1"/>
    <property type="molecule type" value="Genomic_DNA"/>
</dbReference>
<evidence type="ECO:0000256" key="4">
    <source>
        <dbReference type="ARBA" id="ARBA00022475"/>
    </source>
</evidence>
<evidence type="ECO:0000256" key="1">
    <source>
        <dbReference type="ARBA" id="ARBA00004202"/>
    </source>
</evidence>
<keyword evidence="4" id="KW-1003">Cell membrane</keyword>
<dbReference type="PANTHER" id="PTHR43297:SF2">
    <property type="entry name" value="DIPEPTIDE TRANSPORT ATP-BINDING PROTEIN DPPD"/>
    <property type="match status" value="1"/>
</dbReference>
<dbReference type="PROSITE" id="PS00211">
    <property type="entry name" value="ABC_TRANSPORTER_1"/>
    <property type="match status" value="2"/>
</dbReference>
<dbReference type="PANTHER" id="PTHR43297">
    <property type="entry name" value="OLIGOPEPTIDE TRANSPORT ATP-BINDING PROTEIN APPD"/>
    <property type="match status" value="1"/>
</dbReference>
<keyword evidence="7" id="KW-0472">Membrane</keyword>
<evidence type="ECO:0000313" key="10">
    <source>
        <dbReference type="EMBL" id="PFG19252.1"/>
    </source>
</evidence>
<protein>
    <submittedName>
        <fullName evidence="10">Peptide/nickel transport system ATP-binding protein</fullName>
    </submittedName>
</protein>
<gene>
    <name evidence="10" type="ORF">ATL40_0810</name>
</gene>
<evidence type="ECO:0000256" key="6">
    <source>
        <dbReference type="ARBA" id="ARBA00022840"/>
    </source>
</evidence>
<feature type="domain" description="ABC transporter" evidence="9">
    <location>
        <begin position="8"/>
        <end position="258"/>
    </location>
</feature>
<dbReference type="Pfam" id="PF00005">
    <property type="entry name" value="ABC_tran"/>
    <property type="match status" value="2"/>
</dbReference>
<dbReference type="AlphaFoldDB" id="A0A2A9CZY0"/>
<name>A0A2A9CZY0_9MICO</name>
<dbReference type="InterPro" id="IPR027417">
    <property type="entry name" value="P-loop_NTPase"/>
</dbReference>